<feature type="compositionally biased region" description="Polar residues" evidence="1">
    <location>
        <begin position="112"/>
        <end position="126"/>
    </location>
</feature>
<feature type="region of interest" description="Disordered" evidence="1">
    <location>
        <begin position="87"/>
        <end position="126"/>
    </location>
</feature>
<feature type="compositionally biased region" description="Polar residues" evidence="1">
    <location>
        <begin position="87"/>
        <end position="98"/>
    </location>
</feature>
<organism evidence="2 3">
    <name type="scientific">Alosa alosa</name>
    <name type="common">allis shad</name>
    <dbReference type="NCBI Taxonomy" id="278164"/>
    <lineage>
        <taxon>Eukaryota</taxon>
        <taxon>Metazoa</taxon>
        <taxon>Chordata</taxon>
        <taxon>Craniata</taxon>
        <taxon>Vertebrata</taxon>
        <taxon>Euteleostomi</taxon>
        <taxon>Actinopterygii</taxon>
        <taxon>Neopterygii</taxon>
        <taxon>Teleostei</taxon>
        <taxon>Clupei</taxon>
        <taxon>Clupeiformes</taxon>
        <taxon>Clupeoidei</taxon>
        <taxon>Clupeidae</taxon>
        <taxon>Alosa</taxon>
    </lineage>
</organism>
<evidence type="ECO:0000256" key="1">
    <source>
        <dbReference type="SAM" id="MobiDB-lite"/>
    </source>
</evidence>
<dbReference type="AlphaFoldDB" id="A0AAV6FH42"/>
<evidence type="ECO:0000313" key="2">
    <source>
        <dbReference type="EMBL" id="KAG5260972.1"/>
    </source>
</evidence>
<feature type="compositionally biased region" description="Low complexity" evidence="1">
    <location>
        <begin position="154"/>
        <end position="163"/>
    </location>
</feature>
<comment type="caution">
    <text evidence="2">The sequence shown here is derived from an EMBL/GenBank/DDBJ whole genome shotgun (WGS) entry which is preliminary data.</text>
</comment>
<feature type="compositionally biased region" description="Basic and acidic residues" evidence="1">
    <location>
        <begin position="214"/>
        <end position="225"/>
    </location>
</feature>
<proteinExistence type="predicted"/>
<feature type="compositionally biased region" description="Polar residues" evidence="1">
    <location>
        <begin position="232"/>
        <end position="251"/>
    </location>
</feature>
<dbReference type="EMBL" id="JADWDJ010000024">
    <property type="protein sequence ID" value="KAG5260972.1"/>
    <property type="molecule type" value="Genomic_DNA"/>
</dbReference>
<gene>
    <name evidence="2" type="ORF">AALO_G00298570</name>
</gene>
<feature type="compositionally biased region" description="Basic residues" evidence="1">
    <location>
        <begin position="199"/>
        <end position="213"/>
    </location>
</feature>
<sequence length="367" mass="41102">MCHHIPALSHPATTADGHVVEHLRRTHTTLSVLCPSTFDRQSLVRLTTVIAPYRTWYGWTCDWTRLCKDSRAQQLDRAWVQFDSMQCDSTDSGKTTVTPGPEDDTSDKEDTMTGNKSKKTNISSSPSFLDKASGFYGRLEETEVEQCDGATPETTQQQGMTTGVGMLEKSCEQNRMKKEPGVFDFNQGMMEDDGTTTLLRRKPSRWSRRSSRKAKADKSSSEKKNQKNNQSLGTDSNTTPECDPSSETQTEGLPAVQEPEPVIVHFHIREEADDHALLRGQNCETGVKGKMKAKENQRENNGEQIKVAKRSTLKLYRKAVDRAFRRGWETFVTSLYSVSLIPVTSTPASPSSGKAEKRHGSVLIDYR</sequence>
<dbReference type="Proteomes" id="UP000823561">
    <property type="component" value="Chromosome 24"/>
</dbReference>
<protein>
    <submittedName>
        <fullName evidence="2">Uncharacterized protein</fullName>
    </submittedName>
</protein>
<keyword evidence="3" id="KW-1185">Reference proteome</keyword>
<reference evidence="2" key="1">
    <citation type="submission" date="2020-10" db="EMBL/GenBank/DDBJ databases">
        <title>Chromosome-scale genome assembly of the Allis shad, Alosa alosa.</title>
        <authorList>
            <person name="Margot Z."/>
            <person name="Christophe K."/>
            <person name="Cabau C."/>
            <person name="Louis A."/>
            <person name="Berthelot C."/>
            <person name="Parey E."/>
            <person name="Roest Crollius H."/>
            <person name="Montfort J."/>
            <person name="Robinson-Rechavi M."/>
            <person name="Bucao C."/>
            <person name="Bouchez O."/>
            <person name="Gislard M."/>
            <person name="Lluch J."/>
            <person name="Milhes M."/>
            <person name="Lampietro C."/>
            <person name="Lopez Roques C."/>
            <person name="Donnadieu C."/>
            <person name="Braasch I."/>
            <person name="Desvignes T."/>
            <person name="Postlethwait J."/>
            <person name="Bobe J."/>
            <person name="Guiguen Y."/>
        </authorList>
    </citation>
    <scope>NUCLEOTIDE SEQUENCE</scope>
    <source>
        <strain evidence="2">M-15738</strain>
        <tissue evidence="2">Blood</tissue>
    </source>
</reference>
<accession>A0AAV6FH42</accession>
<evidence type="ECO:0000313" key="3">
    <source>
        <dbReference type="Proteomes" id="UP000823561"/>
    </source>
</evidence>
<name>A0AAV6FH42_9TELE</name>
<feature type="region of interest" description="Disordered" evidence="1">
    <location>
        <begin position="179"/>
        <end position="257"/>
    </location>
</feature>
<feature type="region of interest" description="Disordered" evidence="1">
    <location>
        <begin position="142"/>
        <end position="163"/>
    </location>
</feature>
<feature type="region of interest" description="Disordered" evidence="1">
    <location>
        <begin position="344"/>
        <end position="367"/>
    </location>
</feature>